<accession>A0A915J2H5</accession>
<dbReference type="WBParaSite" id="nRc.2.0.1.t19897-RA">
    <property type="protein sequence ID" value="nRc.2.0.1.t19897-RA"/>
    <property type="gene ID" value="nRc.2.0.1.g19897"/>
</dbReference>
<name>A0A915J2H5_ROMCU</name>
<sequence length="64" mass="7020">MSAQSYGLHKLEWDDAWSENQKSLFIVCHQCNVGRLVNRFGQEISVPTLGTAQQALQGGGPYGP</sequence>
<proteinExistence type="predicted"/>
<dbReference type="Proteomes" id="UP000887565">
    <property type="component" value="Unplaced"/>
</dbReference>
<reference evidence="2" key="1">
    <citation type="submission" date="2022-11" db="UniProtKB">
        <authorList>
            <consortium name="WormBaseParasite"/>
        </authorList>
    </citation>
    <scope>IDENTIFICATION</scope>
</reference>
<organism evidence="1 2">
    <name type="scientific">Romanomermis culicivorax</name>
    <name type="common">Nematode worm</name>
    <dbReference type="NCBI Taxonomy" id="13658"/>
    <lineage>
        <taxon>Eukaryota</taxon>
        <taxon>Metazoa</taxon>
        <taxon>Ecdysozoa</taxon>
        <taxon>Nematoda</taxon>
        <taxon>Enoplea</taxon>
        <taxon>Dorylaimia</taxon>
        <taxon>Mermithida</taxon>
        <taxon>Mermithoidea</taxon>
        <taxon>Mermithidae</taxon>
        <taxon>Romanomermis</taxon>
    </lineage>
</organism>
<dbReference type="AlphaFoldDB" id="A0A915J2H5"/>
<protein>
    <submittedName>
        <fullName evidence="2">Uncharacterized protein</fullName>
    </submittedName>
</protein>
<keyword evidence="1" id="KW-1185">Reference proteome</keyword>
<evidence type="ECO:0000313" key="1">
    <source>
        <dbReference type="Proteomes" id="UP000887565"/>
    </source>
</evidence>
<evidence type="ECO:0000313" key="2">
    <source>
        <dbReference type="WBParaSite" id="nRc.2.0.1.t19897-RA"/>
    </source>
</evidence>